<dbReference type="InterPro" id="IPR036850">
    <property type="entry name" value="NDK-like_dom_sf"/>
</dbReference>
<accession>A0A9Y2I9B2</accession>
<dbReference type="RefSeq" id="WP_285966941.1">
    <property type="nucleotide sequence ID" value="NZ_CP127294.1"/>
</dbReference>
<keyword evidence="2" id="KW-1185">Reference proteome</keyword>
<dbReference type="Proteomes" id="UP001236014">
    <property type="component" value="Chromosome"/>
</dbReference>
<dbReference type="Gene3D" id="3.30.70.141">
    <property type="entry name" value="Nucleoside diphosphate kinase-like domain"/>
    <property type="match status" value="1"/>
</dbReference>
<dbReference type="SUPFAM" id="SSF54919">
    <property type="entry name" value="Nucleoside diphosphate kinase, NDK"/>
    <property type="match status" value="1"/>
</dbReference>
<evidence type="ECO:0000313" key="2">
    <source>
        <dbReference type="Proteomes" id="UP001236014"/>
    </source>
</evidence>
<evidence type="ECO:0000313" key="1">
    <source>
        <dbReference type="EMBL" id="WIX76190.1"/>
    </source>
</evidence>
<gene>
    <name evidence="1" type="ORF">QRX50_32590</name>
</gene>
<dbReference type="KEGG" id="acab:QRX50_32590"/>
<name>A0A9Y2I9B2_9PSEU</name>
<sequence length="259" mass="27770">MDWLAENGFRVVGARRARLTPVTLRALWYFQWNTATPQLRRIADHCAGCTDSLLLVAAPAGDQGPLADLPVPVRLTELVGPGDPAVREPGRLRTELGRYALLNVLHPAGDPADVVRDLGIDCTPDARAELVEQVLAGADRQALVRDLARDVYADSPAHDLSVPAAKTRLRREAERLLAGRTLTPAADAALAPALTTGGDEAIRTIVEATWAHQLALPTWDITVAAADLYPMTVPGARPLVAPMTAAAWRRAALHAVRHA</sequence>
<protein>
    <submittedName>
        <fullName evidence="1">Uncharacterized protein</fullName>
    </submittedName>
</protein>
<organism evidence="1 2">
    <name type="scientific">Amycolatopsis carbonis</name>
    <dbReference type="NCBI Taxonomy" id="715471"/>
    <lineage>
        <taxon>Bacteria</taxon>
        <taxon>Bacillati</taxon>
        <taxon>Actinomycetota</taxon>
        <taxon>Actinomycetes</taxon>
        <taxon>Pseudonocardiales</taxon>
        <taxon>Pseudonocardiaceae</taxon>
        <taxon>Amycolatopsis</taxon>
    </lineage>
</organism>
<reference evidence="1 2" key="1">
    <citation type="submission" date="2023-06" db="EMBL/GenBank/DDBJ databases">
        <authorList>
            <person name="Oyuntsetseg B."/>
            <person name="Kim S.B."/>
        </authorList>
    </citation>
    <scope>NUCLEOTIDE SEQUENCE [LARGE SCALE GENOMIC DNA]</scope>
    <source>
        <strain evidence="1 2">2-15</strain>
    </source>
</reference>
<dbReference type="EMBL" id="CP127294">
    <property type="protein sequence ID" value="WIX76190.1"/>
    <property type="molecule type" value="Genomic_DNA"/>
</dbReference>
<dbReference type="AlphaFoldDB" id="A0A9Y2I9B2"/>
<proteinExistence type="predicted"/>